<evidence type="ECO:0000256" key="5">
    <source>
        <dbReference type="ARBA" id="ARBA00022723"/>
    </source>
</evidence>
<keyword evidence="13" id="KW-0238">DNA-binding</keyword>
<dbReference type="InterPro" id="IPR056924">
    <property type="entry name" value="SH3_Tf2-1"/>
</dbReference>
<keyword evidence="5" id="KW-0479">Metal-binding</keyword>
<keyword evidence="1" id="KW-0645">Protease</keyword>
<dbReference type="GO" id="GO:0015074">
    <property type="term" value="P:DNA integration"/>
    <property type="evidence" value="ECO:0007669"/>
    <property type="project" value="UniProtKB-KW"/>
</dbReference>
<evidence type="ECO:0000256" key="15">
    <source>
        <dbReference type="ARBA" id="ARBA00023268"/>
    </source>
</evidence>
<evidence type="ECO:0000256" key="9">
    <source>
        <dbReference type="ARBA" id="ARBA00022842"/>
    </source>
</evidence>
<keyword evidence="14" id="KW-0233">DNA recombination</keyword>
<dbReference type="Proteomes" id="UP001341281">
    <property type="component" value="Chromosome 01"/>
</dbReference>
<evidence type="ECO:0000313" key="20">
    <source>
        <dbReference type="Proteomes" id="UP001341281"/>
    </source>
</evidence>
<dbReference type="InterPro" id="IPR050951">
    <property type="entry name" value="Retrovirus_Pol_polyprotein"/>
</dbReference>
<dbReference type="Pfam" id="PF08284">
    <property type="entry name" value="RVP_2"/>
    <property type="match status" value="1"/>
</dbReference>
<dbReference type="Gene3D" id="1.10.340.70">
    <property type="match status" value="1"/>
</dbReference>
<feature type="region of interest" description="Disordered" evidence="16">
    <location>
        <begin position="16"/>
        <end position="46"/>
    </location>
</feature>
<dbReference type="GO" id="GO:0004190">
    <property type="term" value="F:aspartic-type endopeptidase activity"/>
    <property type="evidence" value="ECO:0007669"/>
    <property type="project" value="UniProtKB-KW"/>
</dbReference>
<evidence type="ECO:0000256" key="4">
    <source>
        <dbReference type="ARBA" id="ARBA00022722"/>
    </source>
</evidence>
<accession>A0AAQ3PNI3</accession>
<dbReference type="AlphaFoldDB" id="A0AAQ3PNI3"/>
<dbReference type="GO" id="GO:0003964">
    <property type="term" value="F:RNA-directed DNA polymerase activity"/>
    <property type="evidence" value="ECO:0007669"/>
    <property type="project" value="UniProtKB-KW"/>
</dbReference>
<feature type="domain" description="Reverse transcriptase" evidence="17">
    <location>
        <begin position="352"/>
        <end position="547"/>
    </location>
</feature>
<keyword evidence="10" id="KW-0229">DNA integration</keyword>
<proteinExistence type="predicted"/>
<dbReference type="InterPro" id="IPR036397">
    <property type="entry name" value="RNaseH_sf"/>
</dbReference>
<evidence type="ECO:0000256" key="1">
    <source>
        <dbReference type="ARBA" id="ARBA00022670"/>
    </source>
</evidence>
<evidence type="ECO:0000256" key="6">
    <source>
        <dbReference type="ARBA" id="ARBA00022750"/>
    </source>
</evidence>
<dbReference type="Gene3D" id="3.10.10.10">
    <property type="entry name" value="HIV Type 1 Reverse Transcriptase, subunit A, domain 1"/>
    <property type="match status" value="1"/>
</dbReference>
<dbReference type="InterPro" id="IPR043502">
    <property type="entry name" value="DNA/RNA_pol_sf"/>
</dbReference>
<evidence type="ECO:0000256" key="2">
    <source>
        <dbReference type="ARBA" id="ARBA00022679"/>
    </source>
</evidence>
<protein>
    <submittedName>
        <fullName evidence="19">Uncharacterized protein</fullName>
    </submittedName>
</protein>
<dbReference type="FunFam" id="1.10.340.70:FF:000001">
    <property type="entry name" value="Retrovirus-related Pol polyprotein from transposon gypsy-like Protein"/>
    <property type="match status" value="1"/>
</dbReference>
<dbReference type="FunFam" id="3.10.10.10:FF:000007">
    <property type="entry name" value="Retrovirus-related Pol polyprotein from transposon 17.6-like Protein"/>
    <property type="match status" value="1"/>
</dbReference>
<evidence type="ECO:0000256" key="7">
    <source>
        <dbReference type="ARBA" id="ARBA00022759"/>
    </source>
</evidence>
<evidence type="ECO:0000256" key="16">
    <source>
        <dbReference type="SAM" id="MobiDB-lite"/>
    </source>
</evidence>
<dbReference type="InterPro" id="IPR041588">
    <property type="entry name" value="Integrase_H2C2"/>
</dbReference>
<dbReference type="SUPFAM" id="SSF56672">
    <property type="entry name" value="DNA/RNA polymerases"/>
    <property type="match status" value="1"/>
</dbReference>
<name>A0AAQ3PNI3_PASNO</name>
<dbReference type="SUPFAM" id="SSF53098">
    <property type="entry name" value="Ribonuclease H-like"/>
    <property type="match status" value="1"/>
</dbReference>
<dbReference type="FunFam" id="3.30.70.270:FF:000003">
    <property type="entry name" value="Transposon Ty3-G Gag-Pol polyprotein"/>
    <property type="match status" value="1"/>
</dbReference>
<keyword evidence="2" id="KW-0808">Transferase</keyword>
<dbReference type="GO" id="GO:0003887">
    <property type="term" value="F:DNA-directed DNA polymerase activity"/>
    <property type="evidence" value="ECO:0007669"/>
    <property type="project" value="UniProtKB-KW"/>
</dbReference>
<evidence type="ECO:0000256" key="3">
    <source>
        <dbReference type="ARBA" id="ARBA00022695"/>
    </source>
</evidence>
<evidence type="ECO:0000259" key="17">
    <source>
        <dbReference type="PROSITE" id="PS50878"/>
    </source>
</evidence>
<evidence type="ECO:0000256" key="14">
    <source>
        <dbReference type="ARBA" id="ARBA00023172"/>
    </source>
</evidence>
<dbReference type="EMBL" id="CP144745">
    <property type="protein sequence ID" value="WVZ53950.1"/>
    <property type="molecule type" value="Genomic_DNA"/>
</dbReference>
<dbReference type="GO" id="GO:0006310">
    <property type="term" value="P:DNA recombination"/>
    <property type="evidence" value="ECO:0007669"/>
    <property type="project" value="UniProtKB-KW"/>
</dbReference>
<dbReference type="Pfam" id="PF24626">
    <property type="entry name" value="SH3_Tf2-1"/>
    <property type="match status" value="1"/>
</dbReference>
<dbReference type="GO" id="GO:0003677">
    <property type="term" value="F:DNA binding"/>
    <property type="evidence" value="ECO:0007669"/>
    <property type="project" value="UniProtKB-KW"/>
</dbReference>
<reference evidence="19 20" key="1">
    <citation type="submission" date="2024-02" db="EMBL/GenBank/DDBJ databases">
        <title>High-quality chromosome-scale genome assembly of Pensacola bahiagrass (Paspalum notatum Flugge var. saurae).</title>
        <authorList>
            <person name="Vega J.M."/>
            <person name="Podio M."/>
            <person name="Orjuela J."/>
            <person name="Siena L.A."/>
            <person name="Pessino S.C."/>
            <person name="Combes M.C."/>
            <person name="Mariac C."/>
            <person name="Albertini E."/>
            <person name="Pupilli F."/>
            <person name="Ortiz J.P.A."/>
            <person name="Leblanc O."/>
        </authorList>
    </citation>
    <scope>NUCLEOTIDE SEQUENCE [LARGE SCALE GENOMIC DNA]</scope>
    <source>
        <strain evidence="19">R1</strain>
        <tissue evidence="19">Leaf</tissue>
    </source>
</reference>
<dbReference type="SUPFAM" id="SSF50630">
    <property type="entry name" value="Acid proteases"/>
    <property type="match status" value="1"/>
</dbReference>
<dbReference type="InterPro" id="IPR016197">
    <property type="entry name" value="Chromo-like_dom_sf"/>
</dbReference>
<dbReference type="Gene3D" id="3.30.420.10">
    <property type="entry name" value="Ribonuclease H-like superfamily/Ribonuclease H"/>
    <property type="match status" value="1"/>
</dbReference>
<dbReference type="Pfam" id="PF00385">
    <property type="entry name" value="Chromo"/>
    <property type="match status" value="1"/>
</dbReference>
<keyword evidence="8" id="KW-0378">Hydrolase</keyword>
<dbReference type="InterPro" id="IPR012337">
    <property type="entry name" value="RNaseH-like_sf"/>
</dbReference>
<dbReference type="PROSITE" id="PS50878">
    <property type="entry name" value="RT_POL"/>
    <property type="match status" value="1"/>
</dbReference>
<evidence type="ECO:0000256" key="11">
    <source>
        <dbReference type="ARBA" id="ARBA00022918"/>
    </source>
</evidence>
<keyword evidence="9" id="KW-0460">Magnesium</keyword>
<dbReference type="FunFam" id="3.30.70.270:FF:000020">
    <property type="entry name" value="Transposon Tf2-6 polyprotein-like Protein"/>
    <property type="match status" value="1"/>
</dbReference>
<keyword evidence="11" id="KW-0695">RNA-directed DNA polymerase</keyword>
<evidence type="ECO:0000313" key="19">
    <source>
        <dbReference type="EMBL" id="WVZ53950.1"/>
    </source>
</evidence>
<dbReference type="InterPro" id="IPR043128">
    <property type="entry name" value="Rev_trsase/Diguanyl_cyclase"/>
</dbReference>
<feature type="domain" description="Integrase catalytic" evidence="18">
    <location>
        <begin position="885"/>
        <end position="1049"/>
    </location>
</feature>
<dbReference type="PANTHER" id="PTHR37984:SF5">
    <property type="entry name" value="PROTEIN NYNRIN-LIKE"/>
    <property type="match status" value="1"/>
</dbReference>
<sequence>MERAVMLAKIQQQLQEKSKHKALKSSAPGRSFTPTPVPSTGKPQYNPALAKERQLRDFRRSNGLCYYCGDKYDSTHLDKCAQRPKQHLNALVVNELDTPLTDEVLNQLAVEDTLAEEFCSLSLNALAGTDNGSCMKIRALVQNKVMLILIDSGSSHSFVSSHFLRQVPCQTSSVFPSKVKLANGDELTTDQVVSQLEWWCQGHTFCTEMKVLPLGSYDAILGYDWLESHSPMECHWKDRTLSFMHQETKITLQGILPVPLQMTEITVEQLWKCCKGNDVWACAVVQSSENAPVAAIPKEISQLLQGFQDVFTEPTSLPLHRCYDHTIPLIPGATPVNSRPYRYSPLHKDEIEQQGWIVHSNSPFACPVLLVQKKDGTWRLRVDYRCLNTLTITNRFPIPLVEEILDELAGSMFFTKLDLTAGYHQVRMDPADEHKTAFKIHHGHYHFRVMPFGLTNAPATFQCLMNAPELLPFSFKKKCLMNDVLSPFLRKFVIVFMDDILVYSPSLAQHEQHLKAVLEQLRKHQFYLKQCKCSFAQPQIEYLGHIISKEGVATDPAKTAAMQNWPTPTSITELRGFLGLTNYYRRFIKGYGILARPLTQLLKKNSFLWTDQAQAAFIALKLAMQQAPILALPDFQLTFVVETDACALGIGAVLLQNERPIAFLSKPLGERHRYLSIYEKEFLALIMAVERWRSYLQRNEFVIRIDHRSLAFLSEQNLHSELQHKAMARLMGLQFKIVYRKGKENIAADALSRVAHLFALQAVSVVQPTWVQEVANSYVTDSKAQQLLAKLAVSSPDSQGFELVDGIIKHQGLIWVGTNSALRTKIIAALHSSPIGGHSGSKATYYRLKRMFFWKGLRRDVEEFVQQCQICQQAKHELIHPPGLLQPLPVPDGAWKDLTMDFIEGLPKSEAYNTILVVVDRFTKVAHFLPLKHPFTASQVARIFLDNIVKLHGVPTSIVSDRDRIFLSHFWKELFQLLGTKLMPSTAYHPQTDGQSERVNQCLEMYLRCAIADSPADWKSWLSLAEFWYNSSHHSTLGCSPFKALYGYDLNGGEFPDLSQTTNSSVRDMLQFRQAHLKSLKAHLLAAQNRMKQQADKKRVPCEFQVNEQVLLKLQPYAQTSVVNRPFPKLAFKYFGPYRVLERIGTSAYKLQLPEGALIHPVFHVSQLKPFTADYSPVYSDITKFAELDTADVFPESILDRRLVKKGGQAITQVLIKWTHLPASSATWEDYNVVKERFPGAVAWGQARSSPGG</sequence>
<dbReference type="InterPro" id="IPR021109">
    <property type="entry name" value="Peptidase_aspartic_dom_sf"/>
</dbReference>
<dbReference type="Pfam" id="PF00078">
    <property type="entry name" value="RVT_1"/>
    <property type="match status" value="1"/>
</dbReference>
<keyword evidence="12" id="KW-0239">DNA-directed DNA polymerase</keyword>
<dbReference type="Gene3D" id="2.40.70.10">
    <property type="entry name" value="Acid Proteases"/>
    <property type="match status" value="1"/>
</dbReference>
<dbReference type="InterPro" id="IPR041577">
    <property type="entry name" value="RT_RNaseH_2"/>
</dbReference>
<dbReference type="InterPro" id="IPR000477">
    <property type="entry name" value="RT_dom"/>
</dbReference>
<dbReference type="InterPro" id="IPR023780">
    <property type="entry name" value="Chromo_domain"/>
</dbReference>
<dbReference type="GO" id="GO:0006508">
    <property type="term" value="P:proteolysis"/>
    <property type="evidence" value="ECO:0007669"/>
    <property type="project" value="UniProtKB-KW"/>
</dbReference>
<dbReference type="InterPro" id="IPR001584">
    <property type="entry name" value="Integrase_cat-core"/>
</dbReference>
<evidence type="ECO:0000256" key="12">
    <source>
        <dbReference type="ARBA" id="ARBA00022932"/>
    </source>
</evidence>
<keyword evidence="20" id="KW-1185">Reference proteome</keyword>
<dbReference type="Pfam" id="PF17921">
    <property type="entry name" value="Integrase_H2C2"/>
    <property type="match status" value="1"/>
</dbReference>
<dbReference type="Pfam" id="PF17919">
    <property type="entry name" value="RT_RNaseH_2"/>
    <property type="match status" value="1"/>
</dbReference>
<dbReference type="GO" id="GO:0046872">
    <property type="term" value="F:metal ion binding"/>
    <property type="evidence" value="ECO:0007669"/>
    <property type="project" value="UniProtKB-KW"/>
</dbReference>
<keyword evidence="15" id="KW-0511">Multifunctional enzyme</keyword>
<dbReference type="PANTHER" id="PTHR37984">
    <property type="entry name" value="PROTEIN CBG26694"/>
    <property type="match status" value="1"/>
</dbReference>
<keyword evidence="6" id="KW-0064">Aspartyl protease</keyword>
<gene>
    <name evidence="19" type="ORF">U9M48_004833</name>
</gene>
<evidence type="ECO:0000256" key="10">
    <source>
        <dbReference type="ARBA" id="ARBA00022908"/>
    </source>
</evidence>
<dbReference type="Gene3D" id="2.40.50.40">
    <property type="match status" value="1"/>
</dbReference>
<keyword evidence="4" id="KW-0540">Nuclease</keyword>
<dbReference type="FunFam" id="3.30.420.10:FF:000032">
    <property type="entry name" value="Retrovirus-related Pol polyprotein from transposon 297-like Protein"/>
    <property type="match status" value="1"/>
</dbReference>
<evidence type="ECO:0000259" key="18">
    <source>
        <dbReference type="PROSITE" id="PS50994"/>
    </source>
</evidence>
<dbReference type="PROSITE" id="PS50994">
    <property type="entry name" value="INTEGRASE"/>
    <property type="match status" value="1"/>
</dbReference>
<dbReference type="CDD" id="cd09274">
    <property type="entry name" value="RNase_HI_RT_Ty3"/>
    <property type="match status" value="1"/>
</dbReference>
<dbReference type="CDD" id="cd00303">
    <property type="entry name" value="retropepsin_like"/>
    <property type="match status" value="1"/>
</dbReference>
<evidence type="ECO:0000256" key="8">
    <source>
        <dbReference type="ARBA" id="ARBA00022801"/>
    </source>
</evidence>
<dbReference type="SUPFAM" id="SSF54160">
    <property type="entry name" value="Chromo domain-like"/>
    <property type="match status" value="1"/>
</dbReference>
<organism evidence="19 20">
    <name type="scientific">Paspalum notatum var. saurae</name>
    <dbReference type="NCBI Taxonomy" id="547442"/>
    <lineage>
        <taxon>Eukaryota</taxon>
        <taxon>Viridiplantae</taxon>
        <taxon>Streptophyta</taxon>
        <taxon>Embryophyta</taxon>
        <taxon>Tracheophyta</taxon>
        <taxon>Spermatophyta</taxon>
        <taxon>Magnoliopsida</taxon>
        <taxon>Liliopsida</taxon>
        <taxon>Poales</taxon>
        <taxon>Poaceae</taxon>
        <taxon>PACMAD clade</taxon>
        <taxon>Panicoideae</taxon>
        <taxon>Andropogonodae</taxon>
        <taxon>Paspaleae</taxon>
        <taxon>Paspalinae</taxon>
        <taxon>Paspalum</taxon>
    </lineage>
</organism>
<keyword evidence="7" id="KW-0255">Endonuclease</keyword>
<dbReference type="Gene3D" id="3.30.70.270">
    <property type="match status" value="2"/>
</dbReference>
<evidence type="ECO:0000256" key="13">
    <source>
        <dbReference type="ARBA" id="ARBA00023125"/>
    </source>
</evidence>
<dbReference type="GO" id="GO:0004519">
    <property type="term" value="F:endonuclease activity"/>
    <property type="evidence" value="ECO:0007669"/>
    <property type="project" value="UniProtKB-KW"/>
</dbReference>
<keyword evidence="3" id="KW-0548">Nucleotidyltransferase</keyword>
<dbReference type="CDD" id="cd01647">
    <property type="entry name" value="RT_LTR"/>
    <property type="match status" value="1"/>
</dbReference>